<dbReference type="SMART" id="SM00382">
    <property type="entry name" value="AAA"/>
    <property type="match status" value="1"/>
</dbReference>
<reference evidence="8" key="1">
    <citation type="submission" date="2019-09" db="EMBL/GenBank/DDBJ databases">
        <title>Genomic analysis of Haloferax sp. CBA1149.</title>
        <authorList>
            <person name="Roh S.W."/>
        </authorList>
    </citation>
    <scope>NUCLEOTIDE SEQUENCE</scope>
    <source>
        <strain evidence="8">CBA1149</strain>
    </source>
</reference>
<dbReference type="InterPro" id="IPR050388">
    <property type="entry name" value="ABC_Ni/Peptide_Import"/>
</dbReference>
<dbReference type="SUPFAM" id="SSF52540">
    <property type="entry name" value="P-loop containing nucleoside triphosphate hydrolases"/>
    <property type="match status" value="1"/>
</dbReference>
<evidence type="ECO:0000256" key="4">
    <source>
        <dbReference type="ARBA" id="ARBA00022741"/>
    </source>
</evidence>
<dbReference type="GO" id="GO:0005886">
    <property type="term" value="C:plasma membrane"/>
    <property type="evidence" value="ECO:0007669"/>
    <property type="project" value="UniProtKB-SubCell"/>
</dbReference>
<dbReference type="InterPro" id="IPR003593">
    <property type="entry name" value="AAA+_ATPase"/>
</dbReference>
<keyword evidence="2" id="KW-0813">Transport</keyword>
<evidence type="ECO:0000259" key="7">
    <source>
        <dbReference type="PROSITE" id="PS50893"/>
    </source>
</evidence>
<comment type="caution">
    <text evidence="8">The sequence shown here is derived from an EMBL/GenBank/DDBJ whole genome shotgun (WGS) entry which is preliminary data.</text>
</comment>
<comment type="subcellular location">
    <subcellularLocation>
        <location evidence="1">Cell membrane</location>
        <topology evidence="1">Peripheral membrane protein</topology>
    </subcellularLocation>
</comment>
<evidence type="ECO:0000256" key="3">
    <source>
        <dbReference type="ARBA" id="ARBA00022475"/>
    </source>
</evidence>
<dbReference type="AlphaFoldDB" id="A0A643JZL2"/>
<dbReference type="GO" id="GO:0005524">
    <property type="term" value="F:ATP binding"/>
    <property type="evidence" value="ECO:0007669"/>
    <property type="project" value="UniProtKB-KW"/>
</dbReference>
<evidence type="ECO:0000256" key="2">
    <source>
        <dbReference type="ARBA" id="ARBA00022448"/>
    </source>
</evidence>
<name>A0A643JZL2_9EURY</name>
<keyword evidence="5 8" id="KW-0067">ATP-binding</keyword>
<dbReference type="Pfam" id="PF08352">
    <property type="entry name" value="oligo_HPY"/>
    <property type="match status" value="1"/>
</dbReference>
<keyword evidence="3" id="KW-1003">Cell membrane</keyword>
<dbReference type="PROSITE" id="PS50893">
    <property type="entry name" value="ABC_TRANSPORTER_2"/>
    <property type="match status" value="1"/>
</dbReference>
<dbReference type="GO" id="GO:0015833">
    <property type="term" value="P:peptide transport"/>
    <property type="evidence" value="ECO:0007669"/>
    <property type="project" value="InterPro"/>
</dbReference>
<sequence length="346" mass="38322">MTEPLLEFRDVTIQYQTNRGPITAVSGASFSIEQGEFSGLVGESGSGKSTLVKSVIGGLDSNGSVTSGKILYKGEEIQDYTEAELNKHIRWKEISYIPQSSMNSLDPLQRVSEQALDIASVHSDLSKAEALERFRELFEIVGLSPDRIDDYPHQFSGGMQQRAITALALFLDPALIIADEPTTALDVIMQDQIFKYLDRVKASTDTSMLLITHDISVVFESCEQIAVLHGGQVCESGSVEDVYRNPTHPYTVLLQRAFPDIRYPDRQLEIIEGHPPEQLGEVTECSFVDRCPWAVDECHEHPPSLDGVADSTQSHQSACYRNDEMRELKGELVELAGLTDGGERND</sequence>
<evidence type="ECO:0000313" key="8">
    <source>
        <dbReference type="EMBL" id="KAB1185360.1"/>
    </source>
</evidence>
<dbReference type="InterPro" id="IPR027417">
    <property type="entry name" value="P-loop_NTPase"/>
</dbReference>
<dbReference type="Pfam" id="PF00005">
    <property type="entry name" value="ABC_tran"/>
    <property type="match status" value="1"/>
</dbReference>
<protein>
    <submittedName>
        <fullName evidence="8">ABC transporter ATP-binding protein</fullName>
    </submittedName>
</protein>
<gene>
    <name evidence="8" type="ORF">Hfx1149_14985</name>
</gene>
<dbReference type="PANTHER" id="PTHR43297:SF2">
    <property type="entry name" value="DIPEPTIDE TRANSPORT ATP-BINDING PROTEIN DPPD"/>
    <property type="match status" value="1"/>
</dbReference>
<evidence type="ECO:0000256" key="6">
    <source>
        <dbReference type="ARBA" id="ARBA00023136"/>
    </source>
</evidence>
<dbReference type="NCBIfam" id="TIGR01727">
    <property type="entry name" value="oligo_HPY"/>
    <property type="match status" value="1"/>
</dbReference>
<dbReference type="FunFam" id="3.40.50.300:FF:000016">
    <property type="entry name" value="Oligopeptide ABC transporter ATP-binding component"/>
    <property type="match status" value="1"/>
</dbReference>
<evidence type="ECO:0000256" key="5">
    <source>
        <dbReference type="ARBA" id="ARBA00022840"/>
    </source>
</evidence>
<dbReference type="InterPro" id="IPR003439">
    <property type="entry name" value="ABC_transporter-like_ATP-bd"/>
</dbReference>
<feature type="domain" description="ABC transporter" evidence="7">
    <location>
        <begin position="6"/>
        <end position="255"/>
    </location>
</feature>
<dbReference type="CDD" id="cd03257">
    <property type="entry name" value="ABC_NikE_OppD_transporters"/>
    <property type="match status" value="1"/>
</dbReference>
<dbReference type="InterPro" id="IPR013563">
    <property type="entry name" value="Oligopep_ABC_C"/>
</dbReference>
<evidence type="ECO:0000256" key="1">
    <source>
        <dbReference type="ARBA" id="ARBA00004202"/>
    </source>
</evidence>
<accession>A0A643JZL2</accession>
<dbReference type="Gene3D" id="3.40.50.300">
    <property type="entry name" value="P-loop containing nucleotide triphosphate hydrolases"/>
    <property type="match status" value="1"/>
</dbReference>
<dbReference type="RefSeq" id="WP_151139531.1">
    <property type="nucleotide sequence ID" value="NZ_VZUS01000004.1"/>
</dbReference>
<keyword evidence="4" id="KW-0547">Nucleotide-binding</keyword>
<dbReference type="EMBL" id="VZUS01000004">
    <property type="protein sequence ID" value="KAB1185360.1"/>
    <property type="molecule type" value="Genomic_DNA"/>
</dbReference>
<dbReference type="PANTHER" id="PTHR43297">
    <property type="entry name" value="OLIGOPEPTIDE TRANSPORT ATP-BINDING PROTEIN APPD"/>
    <property type="match status" value="1"/>
</dbReference>
<proteinExistence type="predicted"/>
<dbReference type="GO" id="GO:0016887">
    <property type="term" value="F:ATP hydrolysis activity"/>
    <property type="evidence" value="ECO:0007669"/>
    <property type="project" value="InterPro"/>
</dbReference>
<organism evidence="8">
    <name type="scientific">Haloferax sp. CBA1149</name>
    <dbReference type="NCBI Taxonomy" id="2650753"/>
    <lineage>
        <taxon>Archaea</taxon>
        <taxon>Methanobacteriati</taxon>
        <taxon>Methanobacteriota</taxon>
        <taxon>Stenosarchaea group</taxon>
        <taxon>Halobacteria</taxon>
        <taxon>Halobacteriales</taxon>
        <taxon>Haloferacaceae</taxon>
        <taxon>Haloferax</taxon>
    </lineage>
</organism>
<keyword evidence="6" id="KW-0472">Membrane</keyword>